<evidence type="ECO:0000256" key="1">
    <source>
        <dbReference type="ARBA" id="ARBA00022659"/>
    </source>
</evidence>
<dbReference type="PANTHER" id="PTHR19325:SF575">
    <property type="entry name" value="LOCOMOTION-RELATED PROTEIN HIKARU GENKI"/>
    <property type="match status" value="1"/>
</dbReference>
<keyword evidence="2" id="KW-0677">Repeat</keyword>
<dbReference type="InterPro" id="IPR050350">
    <property type="entry name" value="Compl-Cell_Adhes-Reg"/>
</dbReference>
<evidence type="ECO:0000313" key="7">
    <source>
        <dbReference type="EMBL" id="CEK92452.1"/>
    </source>
</evidence>
<name>A0A0B7BHW4_9EUPU</name>
<feature type="non-terminal residue" evidence="7">
    <location>
        <position position="1"/>
    </location>
</feature>
<dbReference type="PANTHER" id="PTHR19325">
    <property type="entry name" value="COMPLEMENT COMPONENT-RELATED SUSHI DOMAIN-CONTAINING"/>
    <property type="match status" value="1"/>
</dbReference>
<dbReference type="AlphaFoldDB" id="A0A0B7BHW4"/>
<keyword evidence="4" id="KW-0325">Glycoprotein</keyword>
<protein>
    <recommendedName>
        <fullName evidence="6">Sushi domain-containing protein</fullName>
    </recommendedName>
</protein>
<gene>
    <name evidence="7" type="primary">ORF188327</name>
</gene>
<organism evidence="7">
    <name type="scientific">Arion vulgaris</name>
    <dbReference type="NCBI Taxonomy" id="1028688"/>
    <lineage>
        <taxon>Eukaryota</taxon>
        <taxon>Metazoa</taxon>
        <taxon>Spiralia</taxon>
        <taxon>Lophotrochozoa</taxon>
        <taxon>Mollusca</taxon>
        <taxon>Gastropoda</taxon>
        <taxon>Heterobranchia</taxon>
        <taxon>Euthyneura</taxon>
        <taxon>Panpulmonata</taxon>
        <taxon>Eupulmonata</taxon>
        <taxon>Stylommatophora</taxon>
        <taxon>Helicina</taxon>
        <taxon>Arionoidea</taxon>
        <taxon>Arionidae</taxon>
        <taxon>Arion</taxon>
    </lineage>
</organism>
<evidence type="ECO:0000256" key="5">
    <source>
        <dbReference type="PROSITE-ProRule" id="PRU00302"/>
    </source>
</evidence>
<dbReference type="CDD" id="cd00033">
    <property type="entry name" value="CCP"/>
    <property type="match status" value="1"/>
</dbReference>
<evidence type="ECO:0000256" key="4">
    <source>
        <dbReference type="ARBA" id="ARBA00023180"/>
    </source>
</evidence>
<dbReference type="InterPro" id="IPR035976">
    <property type="entry name" value="Sushi/SCR/CCP_sf"/>
</dbReference>
<evidence type="ECO:0000256" key="2">
    <source>
        <dbReference type="ARBA" id="ARBA00022737"/>
    </source>
</evidence>
<feature type="non-terminal residue" evidence="7">
    <location>
        <position position="80"/>
    </location>
</feature>
<comment type="caution">
    <text evidence="5">Lacks conserved residue(s) required for the propagation of feature annotation.</text>
</comment>
<dbReference type="SUPFAM" id="SSF57535">
    <property type="entry name" value="Complement control module/SCR domain"/>
    <property type="match status" value="2"/>
</dbReference>
<dbReference type="InterPro" id="IPR000436">
    <property type="entry name" value="Sushi_SCR_CCP_dom"/>
</dbReference>
<dbReference type="Pfam" id="PF00084">
    <property type="entry name" value="Sushi"/>
    <property type="match status" value="1"/>
</dbReference>
<keyword evidence="3 5" id="KW-1015">Disulfide bond</keyword>
<proteinExistence type="predicted"/>
<reference evidence="7" key="1">
    <citation type="submission" date="2014-12" db="EMBL/GenBank/DDBJ databases">
        <title>Insight into the proteome of Arion vulgaris.</title>
        <authorList>
            <person name="Aradska J."/>
            <person name="Bulat T."/>
            <person name="Smidak R."/>
            <person name="Sarate P."/>
            <person name="Gangsoo J."/>
            <person name="Sialana F."/>
            <person name="Bilban M."/>
            <person name="Lubec G."/>
        </authorList>
    </citation>
    <scope>NUCLEOTIDE SEQUENCE</scope>
    <source>
        <tissue evidence="7">Skin</tissue>
    </source>
</reference>
<dbReference type="PROSITE" id="PS50923">
    <property type="entry name" value="SUSHI"/>
    <property type="match status" value="1"/>
</dbReference>
<feature type="disulfide bond" evidence="5">
    <location>
        <begin position="5"/>
        <end position="32"/>
    </location>
</feature>
<evidence type="ECO:0000256" key="3">
    <source>
        <dbReference type="ARBA" id="ARBA00023157"/>
    </source>
</evidence>
<evidence type="ECO:0000259" key="6">
    <source>
        <dbReference type="PROSITE" id="PS50923"/>
    </source>
</evidence>
<feature type="domain" description="Sushi" evidence="6">
    <location>
        <begin position="1"/>
        <end position="34"/>
    </location>
</feature>
<accession>A0A0B7BHW4</accession>
<dbReference type="EMBL" id="HACG01045587">
    <property type="protein sequence ID" value="CEK92452.1"/>
    <property type="molecule type" value="Transcribed_RNA"/>
</dbReference>
<sequence length="80" mass="8613">ISLSCNSGYQLTGSEQRTCEASGVWSTTETVCQQLFCPRPPVVVGTKINVTEDIDLYPVSSVILYECGKGHIMNGTGIKT</sequence>
<keyword evidence="1 5" id="KW-0768">Sushi</keyword>
<dbReference type="Gene3D" id="2.10.70.10">
    <property type="entry name" value="Complement Module, domain 1"/>
    <property type="match status" value="2"/>
</dbReference>